<organism evidence="3">
    <name type="scientific">Bactrocera dorsalis</name>
    <name type="common">Oriental fruit fly</name>
    <name type="synonym">Dacus dorsalis</name>
    <dbReference type="NCBI Taxonomy" id="27457"/>
    <lineage>
        <taxon>Eukaryota</taxon>
        <taxon>Metazoa</taxon>
        <taxon>Ecdysozoa</taxon>
        <taxon>Arthropoda</taxon>
        <taxon>Hexapoda</taxon>
        <taxon>Insecta</taxon>
        <taxon>Pterygota</taxon>
        <taxon>Neoptera</taxon>
        <taxon>Endopterygota</taxon>
        <taxon>Diptera</taxon>
        <taxon>Brachycera</taxon>
        <taxon>Muscomorpha</taxon>
        <taxon>Tephritoidea</taxon>
        <taxon>Tephritidae</taxon>
        <taxon>Bactrocera</taxon>
        <taxon>Bactrocera</taxon>
    </lineage>
</organism>
<feature type="compositionally biased region" description="Low complexity" evidence="1">
    <location>
        <begin position="158"/>
        <end position="181"/>
    </location>
</feature>
<dbReference type="AlphaFoldDB" id="A0A034VZ53"/>
<evidence type="ECO:0000256" key="1">
    <source>
        <dbReference type="SAM" id="MobiDB-lite"/>
    </source>
</evidence>
<dbReference type="OrthoDB" id="7996768at2759"/>
<evidence type="ECO:0000259" key="2">
    <source>
        <dbReference type="Pfam" id="PF13837"/>
    </source>
</evidence>
<feature type="region of interest" description="Disordered" evidence="1">
    <location>
        <begin position="149"/>
        <end position="207"/>
    </location>
</feature>
<protein>
    <recommendedName>
        <fullName evidence="2">Myb/SANT-like DNA-binding domain-containing protein</fullName>
    </recommendedName>
</protein>
<proteinExistence type="predicted"/>
<dbReference type="KEGG" id="bdr:105234024"/>
<sequence>MSSDEKQKRKRWSVRETKSLLKCYLAHKDEFVHHGKKRLAYTHVLEDMIADGFSDTSATVITLENKIRSLHSTYKTAKENEAKTGVSPNNTLCMAEMEEIFGDMDSGSNDHRLQMGIHSGNAFTMSPTDTVFTAHNVLIPDLSYPELHIKSSPPSSPSPQLELKSSPPSSPSSYTPMKSPTLPTPLPQTQSASASLPQVSNRRRRRKTAREIYYEQKLKIKQKLAENKIEERRRLNQSILEVLKDVEKKKLEMLKAYLK</sequence>
<reference evidence="3" key="1">
    <citation type="journal article" date="2014" name="BMC Genomics">
        <title>Characterizing the developmental transcriptome of the oriental fruit fly, Bactrocera dorsalis (Diptera: Tephritidae) through comparative genomic analysis with Drosophila melanogaster utilizing modENCODE datasets.</title>
        <authorList>
            <person name="Geib S.M."/>
            <person name="Calla B."/>
            <person name="Hall B."/>
            <person name="Hou S."/>
            <person name="Manoukis N.C."/>
        </authorList>
    </citation>
    <scope>NUCLEOTIDE SEQUENCE</scope>
    <source>
        <strain evidence="3">Punador</strain>
    </source>
</reference>
<dbReference type="InterPro" id="IPR044822">
    <property type="entry name" value="Myb_DNA-bind_4"/>
</dbReference>
<accession>A0A034VZ53</accession>
<dbReference type="RefSeq" id="XP_011214530.2">
    <property type="nucleotide sequence ID" value="XM_011216228.4"/>
</dbReference>
<dbReference type="EMBL" id="GAKP01010361">
    <property type="protein sequence ID" value="JAC48591.1"/>
    <property type="molecule type" value="Transcribed_RNA"/>
</dbReference>
<dbReference type="GeneID" id="105234024"/>
<dbReference type="Pfam" id="PF13837">
    <property type="entry name" value="Myb_DNA-bind_4"/>
    <property type="match status" value="1"/>
</dbReference>
<feature type="compositionally biased region" description="Polar residues" evidence="1">
    <location>
        <begin position="191"/>
        <end position="200"/>
    </location>
</feature>
<evidence type="ECO:0000313" key="3">
    <source>
        <dbReference type="EMBL" id="JAC48591.1"/>
    </source>
</evidence>
<name>A0A034VZ53_BACDO</name>
<feature type="domain" description="Myb/SANT-like DNA-binding" evidence="2">
    <location>
        <begin position="9"/>
        <end position="85"/>
    </location>
</feature>